<reference evidence="3" key="1">
    <citation type="journal article" date="2019" name="Int. J. Syst. Evol. Microbiol.">
        <title>The Global Catalogue of Microorganisms (GCM) 10K type strain sequencing project: providing services to taxonomists for standard genome sequencing and annotation.</title>
        <authorList>
            <consortium name="The Broad Institute Genomics Platform"/>
            <consortium name="The Broad Institute Genome Sequencing Center for Infectious Disease"/>
            <person name="Wu L."/>
            <person name="Ma J."/>
        </authorList>
    </citation>
    <scope>NUCLEOTIDE SEQUENCE [LARGE SCALE GENOMIC DNA]</scope>
    <source>
        <strain evidence="3">KCTC 22437</strain>
    </source>
</reference>
<proteinExistence type="predicted"/>
<evidence type="ECO:0000313" key="3">
    <source>
        <dbReference type="Proteomes" id="UP001597557"/>
    </source>
</evidence>
<dbReference type="EMBL" id="JBHUPD010000001">
    <property type="protein sequence ID" value="MFD2871995.1"/>
    <property type="molecule type" value="Genomic_DNA"/>
</dbReference>
<dbReference type="Proteomes" id="UP001597557">
    <property type="component" value="Unassembled WGS sequence"/>
</dbReference>
<accession>A0ABW5Y9M8</accession>
<feature type="chain" id="PRO_5045065183" evidence="1">
    <location>
        <begin position="30"/>
        <end position="117"/>
    </location>
</feature>
<name>A0ABW5Y9M8_9SPHI</name>
<sequence length="117" mass="12544">MKNKGFLSKAGPRLCLLFLLPIASCSVWRKEGSVATAVNYRVTVVAQPGENAAVQLADLAANGIVFLSTEPSVTTGLNNGPELQIVHVRLISESQRDKLPAALNTAGLMVRTIEREE</sequence>
<gene>
    <name evidence="2" type="ORF">ACFS5N_05915</name>
</gene>
<dbReference type="RefSeq" id="WP_377183223.1">
    <property type="nucleotide sequence ID" value="NZ_JBHUPD010000001.1"/>
</dbReference>
<keyword evidence="3" id="KW-1185">Reference proteome</keyword>
<evidence type="ECO:0000313" key="2">
    <source>
        <dbReference type="EMBL" id="MFD2871995.1"/>
    </source>
</evidence>
<organism evidence="2 3">
    <name type="scientific">Mucilaginibacter ximonensis</name>
    <dbReference type="NCBI Taxonomy" id="538021"/>
    <lineage>
        <taxon>Bacteria</taxon>
        <taxon>Pseudomonadati</taxon>
        <taxon>Bacteroidota</taxon>
        <taxon>Sphingobacteriia</taxon>
        <taxon>Sphingobacteriales</taxon>
        <taxon>Sphingobacteriaceae</taxon>
        <taxon>Mucilaginibacter</taxon>
    </lineage>
</organism>
<comment type="caution">
    <text evidence="2">The sequence shown here is derived from an EMBL/GenBank/DDBJ whole genome shotgun (WGS) entry which is preliminary data.</text>
</comment>
<feature type="signal peptide" evidence="1">
    <location>
        <begin position="1"/>
        <end position="29"/>
    </location>
</feature>
<protein>
    <submittedName>
        <fullName evidence="2">Uncharacterized protein</fullName>
    </submittedName>
</protein>
<evidence type="ECO:0000256" key="1">
    <source>
        <dbReference type="SAM" id="SignalP"/>
    </source>
</evidence>
<keyword evidence="1" id="KW-0732">Signal</keyword>